<keyword evidence="4" id="KW-0547">Nucleotide-binding</keyword>
<evidence type="ECO:0000256" key="7">
    <source>
        <dbReference type="ARBA" id="ARBA00022958"/>
    </source>
</evidence>
<dbReference type="Pfam" id="PF01926">
    <property type="entry name" value="MMR_HSR1"/>
    <property type="match status" value="1"/>
</dbReference>
<dbReference type="Gene3D" id="3.30.1360.120">
    <property type="entry name" value="Probable tRNA modification gtpase trme, domain 1"/>
    <property type="match status" value="1"/>
</dbReference>
<dbReference type="NCBIfam" id="TIGR00450">
    <property type="entry name" value="mnmE_trmE_thdF"/>
    <property type="match status" value="1"/>
</dbReference>
<dbReference type="InterPro" id="IPR031168">
    <property type="entry name" value="G_TrmE"/>
</dbReference>
<dbReference type="Gene3D" id="3.40.50.300">
    <property type="entry name" value="P-loop containing nucleotide triphosphate hydrolases"/>
    <property type="match status" value="1"/>
</dbReference>
<dbReference type="Pfam" id="PF10396">
    <property type="entry name" value="TrmE_N"/>
    <property type="match status" value="1"/>
</dbReference>
<sequence>MSGRVLRDGDTIAAVATPPGPGGIGIVRVSGPLAPDLLRRLFRPARPGAGTAGRRLAYGWVVDPAAGEVVDEALAVLMPAPRSYTREDVLEFQCHSGPAVLRRVLELVLREGARPAEPGEFTRRAFLNGRIDLAQAEAVLDLATARTEAQRRSAAAGLRGDLERRLGPARAALVQVRAELEAAIDHPEEDLDLAPPAELRRRLDEAVRRPVSALIRARREGRVHREGARVVLAGRPNAGKSSLFNALLGEDRVIVTPVPGTTRDGVEETISLGGIAVVLVDTAGIRAPADEVETLGVARAKDRVRAADLVVWVLDGSRPPEAGDREVREALPRDGRVFPVINKADLFPAGEETPVEAWLRGKAPPGLLPEDALP</sequence>
<evidence type="ECO:0000313" key="11">
    <source>
        <dbReference type="Proteomes" id="UP000469346"/>
    </source>
</evidence>
<keyword evidence="5" id="KW-0378">Hydrolase</keyword>
<dbReference type="InterPro" id="IPR027417">
    <property type="entry name" value="P-loop_NTPase"/>
</dbReference>
<comment type="similarity">
    <text evidence="1">Belongs to the TRAFAC class TrmE-Era-EngA-EngB-Septin-like GTPase superfamily. TrmE GTPase family.</text>
</comment>
<keyword evidence="8" id="KW-0342">GTP-binding</keyword>
<gene>
    <name evidence="10" type="primary">mnmE</name>
    <name evidence="10" type="ORF">G3N55_10980</name>
</gene>
<proteinExistence type="inferred from homology"/>
<dbReference type="GO" id="GO:0005525">
    <property type="term" value="F:GTP binding"/>
    <property type="evidence" value="ECO:0007669"/>
    <property type="project" value="UniProtKB-KW"/>
</dbReference>
<dbReference type="GO" id="GO:0030488">
    <property type="term" value="P:tRNA methylation"/>
    <property type="evidence" value="ECO:0007669"/>
    <property type="project" value="TreeGrafter"/>
</dbReference>
<evidence type="ECO:0000256" key="6">
    <source>
        <dbReference type="ARBA" id="ARBA00022842"/>
    </source>
</evidence>
<evidence type="ECO:0000256" key="8">
    <source>
        <dbReference type="ARBA" id="ARBA00023134"/>
    </source>
</evidence>
<keyword evidence="3" id="KW-0479">Metal-binding</keyword>
<evidence type="ECO:0000313" key="10">
    <source>
        <dbReference type="EMBL" id="NDY43361.1"/>
    </source>
</evidence>
<evidence type="ECO:0000256" key="3">
    <source>
        <dbReference type="ARBA" id="ARBA00022723"/>
    </source>
</evidence>
<dbReference type="GO" id="GO:0002098">
    <property type="term" value="P:tRNA wobble uridine modification"/>
    <property type="evidence" value="ECO:0007669"/>
    <property type="project" value="TreeGrafter"/>
</dbReference>
<dbReference type="GO" id="GO:0042802">
    <property type="term" value="F:identical protein binding"/>
    <property type="evidence" value="ECO:0007669"/>
    <property type="project" value="UniProtKB-ARBA"/>
</dbReference>
<evidence type="ECO:0000256" key="2">
    <source>
        <dbReference type="ARBA" id="ARBA00022694"/>
    </source>
</evidence>
<dbReference type="PROSITE" id="PS51709">
    <property type="entry name" value="G_TRME"/>
    <property type="match status" value="1"/>
</dbReference>
<dbReference type="InterPro" id="IPR006073">
    <property type="entry name" value="GTP-bd"/>
</dbReference>
<dbReference type="GO" id="GO:0046872">
    <property type="term" value="F:metal ion binding"/>
    <property type="evidence" value="ECO:0007669"/>
    <property type="project" value="UniProtKB-KW"/>
</dbReference>
<reference evidence="10 11" key="1">
    <citation type="submission" date="2020-02" db="EMBL/GenBank/DDBJ databases">
        <title>Comparative genomics of sulfur disproportionating microorganisms.</title>
        <authorList>
            <person name="Ward L.M."/>
            <person name="Bertran E."/>
            <person name="Johnston D.T."/>
        </authorList>
    </citation>
    <scope>NUCLEOTIDE SEQUENCE [LARGE SCALE GENOMIC DNA]</scope>
    <source>
        <strain evidence="10 11">DSM 100025</strain>
    </source>
</reference>
<dbReference type="InterPro" id="IPR005225">
    <property type="entry name" value="Small_GTP-bd"/>
</dbReference>
<dbReference type="PANTHER" id="PTHR42714">
    <property type="entry name" value="TRNA MODIFICATION GTPASE GTPBP3"/>
    <property type="match status" value="1"/>
</dbReference>
<dbReference type="Proteomes" id="UP000469346">
    <property type="component" value="Unassembled WGS sequence"/>
</dbReference>
<dbReference type="InterPro" id="IPR018948">
    <property type="entry name" value="GTP-bd_TrmE_N"/>
</dbReference>
<feature type="non-terminal residue" evidence="10">
    <location>
        <position position="374"/>
    </location>
</feature>
<dbReference type="RefSeq" id="WP_163299490.1">
    <property type="nucleotide sequence ID" value="NZ_JAAGRR010000157.1"/>
</dbReference>
<dbReference type="NCBIfam" id="TIGR00231">
    <property type="entry name" value="small_GTP"/>
    <property type="match status" value="1"/>
</dbReference>
<dbReference type="EMBL" id="JAAGRR010000157">
    <property type="protein sequence ID" value="NDY43361.1"/>
    <property type="molecule type" value="Genomic_DNA"/>
</dbReference>
<comment type="caution">
    <text evidence="10">The sequence shown here is derived from an EMBL/GenBank/DDBJ whole genome shotgun (WGS) entry which is preliminary data.</text>
</comment>
<dbReference type="CDD" id="cd14858">
    <property type="entry name" value="TrmE_N"/>
    <property type="match status" value="1"/>
</dbReference>
<dbReference type="AlphaFoldDB" id="A0A6N9TQ09"/>
<keyword evidence="2" id="KW-0819">tRNA processing</keyword>
<accession>A0A6N9TQ09</accession>
<dbReference type="FunFam" id="3.30.1360.120:FF:000003">
    <property type="entry name" value="tRNA modification GTPase MnmE"/>
    <property type="match status" value="1"/>
</dbReference>
<protein>
    <submittedName>
        <fullName evidence="10">tRNA uridine-5-carboxymethylaminomethyl(34) synthesis GTPase MnmE</fullName>
    </submittedName>
</protein>
<evidence type="ECO:0000256" key="1">
    <source>
        <dbReference type="ARBA" id="ARBA00011043"/>
    </source>
</evidence>
<dbReference type="PANTHER" id="PTHR42714:SF2">
    <property type="entry name" value="TRNA MODIFICATION GTPASE GTPBP3, MITOCHONDRIAL"/>
    <property type="match status" value="1"/>
</dbReference>
<feature type="domain" description="TrmE-type G" evidence="9">
    <location>
        <begin position="227"/>
        <end position="374"/>
    </location>
</feature>
<keyword evidence="6" id="KW-0460">Magnesium</keyword>
<evidence type="ECO:0000256" key="5">
    <source>
        <dbReference type="ARBA" id="ARBA00022801"/>
    </source>
</evidence>
<evidence type="ECO:0000256" key="4">
    <source>
        <dbReference type="ARBA" id="ARBA00022741"/>
    </source>
</evidence>
<keyword evidence="7" id="KW-0630">Potassium</keyword>
<dbReference type="InterPro" id="IPR027266">
    <property type="entry name" value="TrmE/GcvT-like"/>
</dbReference>
<dbReference type="SUPFAM" id="SSF52540">
    <property type="entry name" value="P-loop containing nucleoside triphosphate hydrolases"/>
    <property type="match status" value="1"/>
</dbReference>
<dbReference type="GO" id="GO:0003924">
    <property type="term" value="F:GTPase activity"/>
    <property type="evidence" value="ECO:0007669"/>
    <property type="project" value="InterPro"/>
</dbReference>
<dbReference type="CDD" id="cd04164">
    <property type="entry name" value="trmE"/>
    <property type="match status" value="1"/>
</dbReference>
<keyword evidence="11" id="KW-1185">Reference proteome</keyword>
<organism evidence="10 11">
    <name type="scientific">Dissulfurirhabdus thermomarina</name>
    <dbReference type="NCBI Taxonomy" id="1765737"/>
    <lineage>
        <taxon>Bacteria</taxon>
        <taxon>Deltaproteobacteria</taxon>
        <taxon>Dissulfurirhabdaceae</taxon>
        <taxon>Dissulfurirhabdus</taxon>
    </lineage>
</organism>
<dbReference type="GO" id="GO:0005829">
    <property type="term" value="C:cytosol"/>
    <property type="evidence" value="ECO:0007669"/>
    <property type="project" value="TreeGrafter"/>
</dbReference>
<name>A0A6N9TQ09_DISTH</name>
<dbReference type="HAMAP" id="MF_00379">
    <property type="entry name" value="GTPase_MnmE"/>
    <property type="match status" value="1"/>
</dbReference>
<dbReference type="InterPro" id="IPR004520">
    <property type="entry name" value="GTPase_MnmE"/>
</dbReference>
<evidence type="ECO:0000259" key="9">
    <source>
        <dbReference type="PROSITE" id="PS51709"/>
    </source>
</evidence>